<keyword evidence="2" id="KW-1133">Transmembrane helix</keyword>
<reference evidence="3 4" key="1">
    <citation type="submission" date="2018-09" db="EMBL/GenBank/DDBJ databases">
        <authorList>
            <person name="Tagini F."/>
        </authorList>
    </citation>
    <scope>NUCLEOTIDE SEQUENCE [LARGE SCALE GENOMIC DNA]</scope>
    <source>
        <strain evidence="3 4">MK13</strain>
    </source>
</reference>
<keyword evidence="4" id="KW-1185">Reference proteome</keyword>
<proteinExistence type="predicted"/>
<keyword evidence="2" id="KW-0472">Membrane</keyword>
<accession>A0A498QFY6</accession>
<dbReference type="AlphaFoldDB" id="A0A498QFY6"/>
<name>A0A498QFY6_9MYCO</name>
<gene>
    <name evidence="3" type="ORF">LAUMK13_05541</name>
</gene>
<dbReference type="Proteomes" id="UP000267289">
    <property type="component" value="Unassembled WGS sequence"/>
</dbReference>
<organism evidence="3 4">
    <name type="scientific">Mycobacterium innocens</name>
    <dbReference type="NCBI Taxonomy" id="2341083"/>
    <lineage>
        <taxon>Bacteria</taxon>
        <taxon>Bacillati</taxon>
        <taxon>Actinomycetota</taxon>
        <taxon>Actinomycetes</taxon>
        <taxon>Mycobacteriales</taxon>
        <taxon>Mycobacteriaceae</taxon>
        <taxon>Mycobacterium</taxon>
    </lineage>
</organism>
<dbReference type="EMBL" id="UPHQ01000306">
    <property type="protein sequence ID" value="VBA45828.1"/>
    <property type="molecule type" value="Genomic_DNA"/>
</dbReference>
<evidence type="ECO:0000313" key="3">
    <source>
        <dbReference type="EMBL" id="VBA45828.1"/>
    </source>
</evidence>
<feature type="region of interest" description="Disordered" evidence="1">
    <location>
        <begin position="1"/>
        <end position="35"/>
    </location>
</feature>
<evidence type="ECO:0000256" key="1">
    <source>
        <dbReference type="SAM" id="MobiDB-lite"/>
    </source>
</evidence>
<evidence type="ECO:0000256" key="2">
    <source>
        <dbReference type="SAM" id="Phobius"/>
    </source>
</evidence>
<feature type="compositionally biased region" description="Low complexity" evidence="1">
    <location>
        <begin position="19"/>
        <end position="28"/>
    </location>
</feature>
<evidence type="ECO:0000313" key="4">
    <source>
        <dbReference type="Proteomes" id="UP000267289"/>
    </source>
</evidence>
<keyword evidence="2" id="KW-0812">Transmembrane</keyword>
<sequence>MKTPHRDPSGHNPFGHDPFGGAPFGSAPAGPPVFTVPPTPTAHRLRVNMFAKLSVVFAFVFAPAGAILGHLAGVSGLRG</sequence>
<feature type="transmembrane region" description="Helical" evidence="2">
    <location>
        <begin position="53"/>
        <end position="73"/>
    </location>
</feature>
<protein>
    <submittedName>
        <fullName evidence="3">Uncharacterized protein</fullName>
    </submittedName>
</protein>
<dbReference type="RefSeq" id="WP_136625776.1">
    <property type="nucleotide sequence ID" value="NZ_UPHQ01000306.1"/>
</dbReference>